<accession>A0A839DYU0</accession>
<evidence type="ECO:0000256" key="1">
    <source>
        <dbReference type="SAM" id="Phobius"/>
    </source>
</evidence>
<keyword evidence="3" id="KW-1185">Reference proteome</keyword>
<sequence length="140" mass="15357">MRRLASWAVLALGGLITALLLMLLIACFINDRTIENSRGTAVAEVVDTSLTRTAVRFNTESGRVFNPPGGVLYPSRLKEGQLVRVEYDEDNPDLVRVEGRDVTVALLPVFSAVAVLWAVLLPVFWLLRRAAARAGEPARI</sequence>
<proteinExistence type="predicted"/>
<keyword evidence="1" id="KW-0472">Membrane</keyword>
<gene>
    <name evidence="2" type="ORF">FHX42_004516</name>
</gene>
<evidence type="ECO:0000313" key="2">
    <source>
        <dbReference type="EMBL" id="MBA8827132.1"/>
    </source>
</evidence>
<dbReference type="PROSITE" id="PS51257">
    <property type="entry name" value="PROKAR_LIPOPROTEIN"/>
    <property type="match status" value="1"/>
</dbReference>
<feature type="transmembrane region" description="Helical" evidence="1">
    <location>
        <begin position="6"/>
        <end position="29"/>
    </location>
</feature>
<keyword evidence="1" id="KW-0812">Transmembrane</keyword>
<evidence type="ECO:0000313" key="3">
    <source>
        <dbReference type="Proteomes" id="UP000569329"/>
    </source>
</evidence>
<name>A0A839DYU0_9PSEU</name>
<reference evidence="2 3" key="1">
    <citation type="submission" date="2020-07" db="EMBL/GenBank/DDBJ databases">
        <title>Sequencing the genomes of 1000 actinobacteria strains.</title>
        <authorList>
            <person name="Klenk H.-P."/>
        </authorList>
    </citation>
    <scope>NUCLEOTIDE SEQUENCE [LARGE SCALE GENOMIC DNA]</scope>
    <source>
        <strain evidence="2 3">DSM 45975</strain>
    </source>
</reference>
<dbReference type="AlphaFoldDB" id="A0A839DYU0"/>
<dbReference type="Proteomes" id="UP000569329">
    <property type="component" value="Unassembled WGS sequence"/>
</dbReference>
<dbReference type="EMBL" id="JACGWZ010000007">
    <property type="protein sequence ID" value="MBA8827132.1"/>
    <property type="molecule type" value="Genomic_DNA"/>
</dbReference>
<organism evidence="2 3">
    <name type="scientific">Halosaccharopolyspora lacisalsi</name>
    <dbReference type="NCBI Taxonomy" id="1000566"/>
    <lineage>
        <taxon>Bacteria</taxon>
        <taxon>Bacillati</taxon>
        <taxon>Actinomycetota</taxon>
        <taxon>Actinomycetes</taxon>
        <taxon>Pseudonocardiales</taxon>
        <taxon>Pseudonocardiaceae</taxon>
        <taxon>Halosaccharopolyspora</taxon>
    </lineage>
</organism>
<protein>
    <recommendedName>
        <fullName evidence="4">DUF3592 domain-containing protein</fullName>
    </recommendedName>
</protein>
<keyword evidence="1" id="KW-1133">Transmembrane helix</keyword>
<evidence type="ECO:0008006" key="4">
    <source>
        <dbReference type="Google" id="ProtNLM"/>
    </source>
</evidence>
<comment type="caution">
    <text evidence="2">The sequence shown here is derived from an EMBL/GenBank/DDBJ whole genome shotgun (WGS) entry which is preliminary data.</text>
</comment>
<feature type="transmembrane region" description="Helical" evidence="1">
    <location>
        <begin position="104"/>
        <end position="127"/>
    </location>
</feature>